<dbReference type="AlphaFoldDB" id="A0A1X2JKL8"/>
<dbReference type="InterPro" id="IPR049739">
    <property type="entry name" value="YraL-like"/>
</dbReference>
<dbReference type="InterPro" id="IPR009057">
    <property type="entry name" value="Homeodomain-like_sf"/>
</dbReference>
<protein>
    <submittedName>
        <fullName evidence="2">Helix-turn-helix domain-containing protein</fullName>
    </submittedName>
</protein>
<dbReference type="RefSeq" id="WP_021430834.1">
    <property type="nucleotide sequence ID" value="NZ_BROK01000023.1"/>
</dbReference>
<dbReference type="NCBIfam" id="NF040785">
    <property type="entry name" value="CD3324_fam"/>
    <property type="match status" value="1"/>
</dbReference>
<dbReference type="Proteomes" id="UP000326961">
    <property type="component" value="Chromosome"/>
</dbReference>
<dbReference type="InterPro" id="IPR052411">
    <property type="entry name" value="c-mor_Regulatory_Protein"/>
</dbReference>
<dbReference type="STRING" id="1490.B2H97_02410"/>
<evidence type="ECO:0000313" key="2">
    <source>
        <dbReference type="EMBL" id="NME08870.1"/>
    </source>
</evidence>
<evidence type="ECO:0000259" key="1">
    <source>
        <dbReference type="Pfam" id="PF08765"/>
    </source>
</evidence>
<evidence type="ECO:0000313" key="5">
    <source>
        <dbReference type="Proteomes" id="UP000573963"/>
    </source>
</evidence>
<evidence type="ECO:0000313" key="3">
    <source>
        <dbReference type="EMBL" id="QEZ67861.1"/>
    </source>
</evidence>
<dbReference type="EMBL" id="CP032452">
    <property type="protein sequence ID" value="QEZ67861.1"/>
    <property type="molecule type" value="Genomic_DNA"/>
</dbReference>
<accession>A0A1X2JKL8</accession>
<dbReference type="eggNOG" id="COG5566">
    <property type="taxonomic scope" value="Bacteria"/>
</dbReference>
<dbReference type="PANTHER" id="PTHR37812">
    <property type="entry name" value="MU-LIKE PROPHAGE FLUMU PROTEIN C"/>
    <property type="match status" value="1"/>
</dbReference>
<dbReference type="EMBL" id="JABAFD010000002">
    <property type="protein sequence ID" value="NME08870.1"/>
    <property type="molecule type" value="Genomic_DNA"/>
</dbReference>
<dbReference type="InterPro" id="IPR014875">
    <property type="entry name" value="Mor_transcription_activator"/>
</dbReference>
<evidence type="ECO:0000313" key="4">
    <source>
        <dbReference type="Proteomes" id="UP000326961"/>
    </source>
</evidence>
<feature type="domain" description="Mor transcription activator" evidence="1">
    <location>
        <begin position="10"/>
        <end position="92"/>
    </location>
</feature>
<sequence length="106" mass="12292">MKYKNAKNILPQDLLQQIQQYIQGDVIYIPIDNNEKIPWGRKNGAREAIYTRNKSIFKLYKQGYSIDEIVNIYNLSESSIRKIISKIKKETDKDNGDLNLGGITNE</sequence>
<dbReference type="SUPFAM" id="SSF46689">
    <property type="entry name" value="Homeodomain-like"/>
    <property type="match status" value="1"/>
</dbReference>
<dbReference type="Pfam" id="PF08765">
    <property type="entry name" value="Mor"/>
    <property type="match status" value="1"/>
</dbReference>
<dbReference type="Proteomes" id="UP000573963">
    <property type="component" value="Unassembled WGS sequence"/>
</dbReference>
<dbReference type="PANTHER" id="PTHR37812:SF1">
    <property type="entry name" value="MU-LIKE PROPHAGE FLUMU PROTEIN C"/>
    <property type="match status" value="1"/>
</dbReference>
<proteinExistence type="predicted"/>
<reference evidence="2 5" key="2">
    <citation type="submission" date="2020-04" db="EMBL/GenBank/DDBJ databases">
        <authorList>
            <person name="Hitch T.C.A."/>
            <person name="Wylensek D."/>
            <person name="Clavel T."/>
        </authorList>
    </citation>
    <scope>NUCLEOTIDE SEQUENCE [LARGE SCALE GENOMIC DNA]</scope>
    <source>
        <strain evidence="2 5">Med78_4-601-WT-2</strain>
    </source>
</reference>
<dbReference type="Gene3D" id="1.10.10.60">
    <property type="entry name" value="Homeodomain-like"/>
    <property type="match status" value="1"/>
</dbReference>
<reference evidence="3 4" key="1">
    <citation type="submission" date="2018-09" db="EMBL/GenBank/DDBJ databases">
        <title>A clostridial neurotoxin that targets Anopheles mosquitoes.</title>
        <authorList>
            <person name="Contreras E."/>
            <person name="Masuyer G."/>
            <person name="Qureshi N."/>
            <person name="Chawla S."/>
            <person name="Lim H.L."/>
            <person name="Chen J."/>
            <person name="Stenmark P."/>
            <person name="Gill S."/>
        </authorList>
    </citation>
    <scope>NUCLEOTIDE SEQUENCE [LARGE SCALE GENOMIC DNA]</scope>
    <source>
        <strain evidence="3 4">Cbm</strain>
    </source>
</reference>
<name>A0A1X2JKL8_PARBF</name>
<organism evidence="3 4">
    <name type="scientific">Paraclostridium bifermentans</name>
    <name type="common">Clostridium bifermentans</name>
    <dbReference type="NCBI Taxonomy" id="1490"/>
    <lineage>
        <taxon>Bacteria</taxon>
        <taxon>Bacillati</taxon>
        <taxon>Bacillota</taxon>
        <taxon>Clostridia</taxon>
        <taxon>Peptostreptococcales</taxon>
        <taxon>Peptostreptococcaceae</taxon>
        <taxon>Paraclostridium</taxon>
    </lineage>
</organism>
<gene>
    <name evidence="3" type="ORF">D4A35_02525</name>
    <name evidence="2" type="ORF">HF875_05030</name>
</gene>